<dbReference type="AlphaFoldDB" id="A0A6N9T0A1"/>
<accession>A0A6N9T0A1</accession>
<evidence type="ECO:0000256" key="1">
    <source>
        <dbReference type="ARBA" id="ARBA00000385"/>
    </source>
</evidence>
<comment type="caution">
    <text evidence="8">The sequence shown here is derived from an EMBL/GenBank/DDBJ whole genome shotgun (WGS) entry which is preliminary data.</text>
</comment>
<dbReference type="GO" id="GO:0160148">
    <property type="term" value="F:tRNA pseudouridine(55) synthase activity"/>
    <property type="evidence" value="ECO:0007669"/>
    <property type="project" value="UniProtKB-EC"/>
</dbReference>
<dbReference type="Proteomes" id="UP000469011">
    <property type="component" value="Unassembled WGS sequence"/>
</dbReference>
<feature type="domain" description="tRNA pseudouridylate synthase B C-terminal" evidence="7">
    <location>
        <begin position="184"/>
        <end position="235"/>
    </location>
</feature>
<evidence type="ECO:0000313" key="9">
    <source>
        <dbReference type="Proteomes" id="UP000469011"/>
    </source>
</evidence>
<organism evidence="8 9">
    <name type="scientific">Jiella pacifica</name>
    <dbReference type="NCBI Taxonomy" id="2696469"/>
    <lineage>
        <taxon>Bacteria</taxon>
        <taxon>Pseudomonadati</taxon>
        <taxon>Pseudomonadota</taxon>
        <taxon>Alphaproteobacteria</taxon>
        <taxon>Hyphomicrobiales</taxon>
        <taxon>Aurantimonadaceae</taxon>
        <taxon>Jiella</taxon>
    </lineage>
</organism>
<dbReference type="InterPro" id="IPR020103">
    <property type="entry name" value="PsdUridine_synth_cat_dom_sf"/>
</dbReference>
<dbReference type="HAMAP" id="MF_01080">
    <property type="entry name" value="TruB_bact"/>
    <property type="match status" value="1"/>
</dbReference>
<dbReference type="Gene3D" id="3.30.2350.10">
    <property type="entry name" value="Pseudouridine synthase"/>
    <property type="match status" value="1"/>
</dbReference>
<protein>
    <recommendedName>
        <fullName evidence="5">tRNA pseudouridine synthase B</fullName>
        <ecNumber evidence="5">5.4.99.25</ecNumber>
    </recommendedName>
    <alternativeName>
        <fullName evidence="5">tRNA pseudouridine(55) synthase</fullName>
        <shortName evidence="5">Psi55 synthase</shortName>
    </alternativeName>
    <alternativeName>
        <fullName evidence="5">tRNA pseudouridylate synthase</fullName>
    </alternativeName>
    <alternativeName>
        <fullName evidence="5">tRNA-uridine isomerase</fullName>
    </alternativeName>
</protein>
<evidence type="ECO:0000259" key="7">
    <source>
        <dbReference type="Pfam" id="PF16198"/>
    </source>
</evidence>
<reference evidence="8 9" key="1">
    <citation type="submission" date="2020-01" db="EMBL/GenBank/DDBJ databases">
        <title>Jiella pacifica sp. nov.</title>
        <authorList>
            <person name="Xue Z."/>
            <person name="Zhu S."/>
            <person name="Chen J."/>
            <person name="Yang J."/>
        </authorList>
    </citation>
    <scope>NUCLEOTIDE SEQUENCE [LARGE SCALE GENOMIC DNA]</scope>
    <source>
        <strain evidence="8 9">40Bstr34</strain>
    </source>
</reference>
<dbReference type="InterPro" id="IPR014780">
    <property type="entry name" value="tRNA_psdUridine_synth_TruB"/>
</dbReference>
<evidence type="ECO:0000256" key="2">
    <source>
        <dbReference type="ARBA" id="ARBA00005642"/>
    </source>
</evidence>
<dbReference type="CDD" id="cd02573">
    <property type="entry name" value="PseudoU_synth_EcTruB"/>
    <property type="match status" value="1"/>
</dbReference>
<comment type="catalytic activity">
    <reaction evidence="1 5">
        <text>uridine(55) in tRNA = pseudouridine(55) in tRNA</text>
        <dbReference type="Rhea" id="RHEA:42532"/>
        <dbReference type="Rhea" id="RHEA-COMP:10101"/>
        <dbReference type="Rhea" id="RHEA-COMP:10102"/>
        <dbReference type="ChEBI" id="CHEBI:65314"/>
        <dbReference type="ChEBI" id="CHEBI:65315"/>
        <dbReference type="EC" id="5.4.99.25"/>
    </reaction>
</comment>
<dbReference type="Pfam" id="PF16198">
    <property type="entry name" value="TruB_C_2"/>
    <property type="match status" value="1"/>
</dbReference>
<keyword evidence="3 5" id="KW-0819">tRNA processing</keyword>
<feature type="active site" description="Nucleophile" evidence="5">
    <location>
        <position position="50"/>
    </location>
</feature>
<dbReference type="GO" id="GO:1990481">
    <property type="term" value="P:mRNA pseudouridine synthesis"/>
    <property type="evidence" value="ECO:0007669"/>
    <property type="project" value="TreeGrafter"/>
</dbReference>
<name>A0A6N9T0A1_9HYPH</name>
<comment type="function">
    <text evidence="5">Responsible for synthesis of pseudouridine from uracil-55 in the psi GC loop of transfer RNAs.</text>
</comment>
<keyword evidence="9" id="KW-1185">Reference proteome</keyword>
<evidence type="ECO:0000256" key="3">
    <source>
        <dbReference type="ARBA" id="ARBA00022694"/>
    </source>
</evidence>
<dbReference type="InterPro" id="IPR002501">
    <property type="entry name" value="PsdUridine_synth_N"/>
</dbReference>
<evidence type="ECO:0000256" key="4">
    <source>
        <dbReference type="ARBA" id="ARBA00023235"/>
    </source>
</evidence>
<feature type="domain" description="Pseudouridine synthase II N-terminal" evidence="6">
    <location>
        <begin position="35"/>
        <end position="183"/>
    </location>
</feature>
<dbReference type="EMBL" id="JAAAMG010000006">
    <property type="protein sequence ID" value="NDW04754.1"/>
    <property type="molecule type" value="Genomic_DNA"/>
</dbReference>
<dbReference type="PANTHER" id="PTHR13767">
    <property type="entry name" value="TRNA-PSEUDOURIDINE SYNTHASE"/>
    <property type="match status" value="1"/>
</dbReference>
<dbReference type="NCBIfam" id="TIGR00431">
    <property type="entry name" value="TruB"/>
    <property type="match status" value="1"/>
</dbReference>
<dbReference type="PANTHER" id="PTHR13767:SF2">
    <property type="entry name" value="PSEUDOURIDYLATE SYNTHASE TRUB1"/>
    <property type="match status" value="1"/>
</dbReference>
<dbReference type="InterPro" id="IPR032819">
    <property type="entry name" value="TruB_C"/>
</dbReference>
<gene>
    <name evidence="5 8" type="primary">truB</name>
    <name evidence="8" type="ORF">GTK09_09960</name>
</gene>
<comment type="similarity">
    <text evidence="2 5">Belongs to the pseudouridine synthase TruB family. Type 1 subfamily.</text>
</comment>
<keyword evidence="4 5" id="KW-0413">Isomerase</keyword>
<dbReference type="Pfam" id="PF01509">
    <property type="entry name" value="TruB_N"/>
    <property type="match status" value="1"/>
</dbReference>
<evidence type="ECO:0000256" key="5">
    <source>
        <dbReference type="HAMAP-Rule" id="MF_01080"/>
    </source>
</evidence>
<dbReference type="GO" id="GO:0031119">
    <property type="term" value="P:tRNA pseudouridine synthesis"/>
    <property type="evidence" value="ECO:0007669"/>
    <property type="project" value="UniProtKB-UniRule"/>
</dbReference>
<proteinExistence type="inferred from homology"/>
<sequence>MARRGKKPKGRPINGWIVLDKPKGMGSTDAVGKLKWLFFAQKAGHAGTLDPLASGMLPIALGDATKTVPFVMDGRKVYRFSVRWGAETTTDDTEGPVTKSSEDRPSREAIEALLPNYIGEITQVPPNFSAVKIAGERAYDLAREGEVVEIAPRTVEVLRLEIVDQPDADTTVFEAECGKGTYVRAIARDLGRDLGCFGHVTELRRTSVGAFGEDDMVPLDELLEAAEEGLEVLDEAAIESGAKARVVDFKPLDEYIIAPEAALADLYEVMLTDEQASRVLAGNPVILRGRDAPVFCEEAFATGHGRLIALGAVEEGAFKPKRVFGGKG</sequence>
<evidence type="ECO:0000259" key="6">
    <source>
        <dbReference type="Pfam" id="PF01509"/>
    </source>
</evidence>
<dbReference type="GO" id="GO:0003723">
    <property type="term" value="F:RNA binding"/>
    <property type="evidence" value="ECO:0007669"/>
    <property type="project" value="InterPro"/>
</dbReference>
<dbReference type="RefSeq" id="WP_163462999.1">
    <property type="nucleotide sequence ID" value="NZ_JAAAMG010000006.1"/>
</dbReference>
<evidence type="ECO:0000313" key="8">
    <source>
        <dbReference type="EMBL" id="NDW04754.1"/>
    </source>
</evidence>
<dbReference type="SUPFAM" id="SSF55120">
    <property type="entry name" value="Pseudouridine synthase"/>
    <property type="match status" value="1"/>
</dbReference>
<dbReference type="EC" id="5.4.99.25" evidence="5"/>